<dbReference type="Proteomes" id="UP000323856">
    <property type="component" value="Unassembled WGS sequence"/>
</dbReference>
<dbReference type="EMBL" id="VOBL01000006">
    <property type="protein sequence ID" value="KAA0977614.1"/>
    <property type="molecule type" value="Genomic_DNA"/>
</dbReference>
<dbReference type="RefSeq" id="WP_149619275.1">
    <property type="nucleotide sequence ID" value="NZ_VOBL01000006.1"/>
</dbReference>
<accession>A0A5B0EEW3</accession>
<gene>
    <name evidence="1" type="ORF">FQ154_07875</name>
</gene>
<dbReference type="AlphaFoldDB" id="A0A5B0EEW3"/>
<reference evidence="1 2" key="1">
    <citation type="submission" date="2019-07" db="EMBL/GenBank/DDBJ databases">
        <title>Analysis of the biochemical properties, biological activity and biotechnological potential of siderophores and biosurfactants produced by Antarctic psychrotolerant bacteria.</title>
        <authorList>
            <person name="Styczynski M."/>
            <person name="Krucon T."/>
            <person name="Decewicz P."/>
            <person name="Dziewit L."/>
        </authorList>
    </citation>
    <scope>NUCLEOTIDE SEQUENCE [LARGE SCALE GENOMIC DNA]</scope>
    <source>
        <strain evidence="1 2">ANT_H27</strain>
    </source>
</reference>
<sequence>MSINLPLPGFMDIAGHAYFFRLPFRAGALAFVIAVMNQHDALTMENAEESDKHPGMLASEAQFKGTISI</sequence>
<evidence type="ECO:0000313" key="1">
    <source>
        <dbReference type="EMBL" id="KAA0977614.1"/>
    </source>
</evidence>
<proteinExistence type="predicted"/>
<organism evidence="1 2">
    <name type="scientific">Paeniglutamicibacter gangotriensis</name>
    <dbReference type="NCBI Taxonomy" id="254787"/>
    <lineage>
        <taxon>Bacteria</taxon>
        <taxon>Bacillati</taxon>
        <taxon>Actinomycetota</taxon>
        <taxon>Actinomycetes</taxon>
        <taxon>Micrococcales</taxon>
        <taxon>Micrococcaceae</taxon>
        <taxon>Paeniglutamicibacter</taxon>
    </lineage>
</organism>
<evidence type="ECO:0000313" key="2">
    <source>
        <dbReference type="Proteomes" id="UP000323856"/>
    </source>
</evidence>
<protein>
    <submittedName>
        <fullName evidence="1">Uncharacterized protein</fullName>
    </submittedName>
</protein>
<comment type="caution">
    <text evidence="1">The sequence shown here is derived from an EMBL/GenBank/DDBJ whole genome shotgun (WGS) entry which is preliminary data.</text>
</comment>
<name>A0A5B0EEW3_9MICC</name>